<protein>
    <recommendedName>
        <fullName evidence="2">Peptidase A2 domain-containing protein</fullName>
    </recommendedName>
</protein>
<dbReference type="Gene3D" id="2.40.70.10">
    <property type="entry name" value="Acid Proteases"/>
    <property type="match status" value="1"/>
</dbReference>
<dbReference type="Proteomes" id="UP000030758">
    <property type="component" value="Unassembled WGS sequence"/>
</dbReference>
<evidence type="ECO:0008006" key="2">
    <source>
        <dbReference type="Google" id="ProtNLM"/>
    </source>
</evidence>
<dbReference type="SUPFAM" id="SSF50630">
    <property type="entry name" value="Acid proteases"/>
    <property type="match status" value="1"/>
</dbReference>
<name>A0A085NBK7_9BILA</name>
<accession>A0A085NBK7</accession>
<proteinExistence type="predicted"/>
<reference evidence="1" key="1">
    <citation type="journal article" date="2014" name="Nat. Genet.">
        <title>Genome and transcriptome of the porcine whipworm Trichuris suis.</title>
        <authorList>
            <person name="Jex A.R."/>
            <person name="Nejsum P."/>
            <person name="Schwarz E.M."/>
            <person name="Hu L."/>
            <person name="Young N.D."/>
            <person name="Hall R.S."/>
            <person name="Korhonen P.K."/>
            <person name="Liao S."/>
            <person name="Thamsborg S."/>
            <person name="Xia J."/>
            <person name="Xu P."/>
            <person name="Wang S."/>
            <person name="Scheerlinck J.P."/>
            <person name="Hofmann A."/>
            <person name="Sternberg P.W."/>
            <person name="Wang J."/>
            <person name="Gasser R.B."/>
        </authorList>
    </citation>
    <scope>NUCLEOTIDE SEQUENCE [LARGE SCALE GENOMIC DNA]</scope>
    <source>
        <strain evidence="1">DCEP-RM93F</strain>
    </source>
</reference>
<organism evidence="1">
    <name type="scientific">Trichuris suis</name>
    <name type="common">pig whipworm</name>
    <dbReference type="NCBI Taxonomy" id="68888"/>
    <lineage>
        <taxon>Eukaryota</taxon>
        <taxon>Metazoa</taxon>
        <taxon>Ecdysozoa</taxon>
        <taxon>Nematoda</taxon>
        <taxon>Enoplea</taxon>
        <taxon>Dorylaimia</taxon>
        <taxon>Trichinellida</taxon>
        <taxon>Trichuridae</taxon>
        <taxon>Trichuris</taxon>
    </lineage>
</organism>
<evidence type="ECO:0000313" key="1">
    <source>
        <dbReference type="EMBL" id="KFD66853.1"/>
    </source>
</evidence>
<dbReference type="AlphaFoldDB" id="A0A085NBK7"/>
<sequence>MAETQRVANATVTPRVFVEVSVSGVKFSMLVDTGTGRTLVSDTLFLKLAGHSKLQVSRVQLALADGSPLRVLGETRLRIRLRSENFPINAVVVEGLQYPSLMGADFIQSYGFVIDLRRKSLFCEDRRIDVPLVTCDDWADDEEACVYAIEKVSIGPKSAASVLCMMNRKYSGDALFESSLKLEAVGGLVPRCLVTVSNGKFNMLVRNLFDHELCVPKKILLRKISPLCRDICSLEETRTASKENDVELKAILWKLTTETAEESLDEKQKSSLFELLWSFRDVFAANKRDLGQARCSSS</sequence>
<dbReference type="InterPro" id="IPR021109">
    <property type="entry name" value="Peptidase_aspartic_dom_sf"/>
</dbReference>
<dbReference type="Pfam" id="PF13975">
    <property type="entry name" value="gag-asp_proteas"/>
    <property type="match status" value="1"/>
</dbReference>
<gene>
    <name evidence="1" type="ORF">M514_20997</name>
</gene>
<dbReference type="EMBL" id="KL367520">
    <property type="protein sequence ID" value="KFD66853.1"/>
    <property type="molecule type" value="Genomic_DNA"/>
</dbReference>